<dbReference type="EMBL" id="PUEJ01000001">
    <property type="protein sequence ID" value="PRH89594.1"/>
    <property type="molecule type" value="Genomic_DNA"/>
</dbReference>
<name>A0A2S9QJR7_9HYPH</name>
<proteinExistence type="predicted"/>
<organism evidence="1 2">
    <name type="scientific">Labrys okinawensis</name>
    <dbReference type="NCBI Taxonomy" id="346911"/>
    <lineage>
        <taxon>Bacteria</taxon>
        <taxon>Pseudomonadati</taxon>
        <taxon>Pseudomonadota</taxon>
        <taxon>Alphaproteobacteria</taxon>
        <taxon>Hyphomicrobiales</taxon>
        <taxon>Xanthobacteraceae</taxon>
        <taxon>Labrys</taxon>
    </lineage>
</organism>
<dbReference type="InterPro" id="IPR053855">
    <property type="entry name" value="DUF6931"/>
</dbReference>
<dbReference type="OrthoDB" id="5572566at2"/>
<evidence type="ECO:0000313" key="2">
    <source>
        <dbReference type="Proteomes" id="UP000237682"/>
    </source>
</evidence>
<accession>A0A2S9QJR7</accession>
<dbReference type="RefSeq" id="WP_105860557.1">
    <property type="nucleotide sequence ID" value="NZ_PUEJ01000001.1"/>
</dbReference>
<gene>
    <name evidence="1" type="ORF">C5L14_03275</name>
</gene>
<dbReference type="Proteomes" id="UP000237682">
    <property type="component" value="Unassembled WGS sequence"/>
</dbReference>
<reference evidence="1 2" key="1">
    <citation type="submission" date="2018-02" db="EMBL/GenBank/DDBJ databases">
        <title>Whole genome sequencing of endophytic bacterium.</title>
        <authorList>
            <person name="Eedara R."/>
            <person name="Podile A.R."/>
        </authorList>
    </citation>
    <scope>NUCLEOTIDE SEQUENCE [LARGE SCALE GENOMIC DNA]</scope>
    <source>
        <strain evidence="1 2">RP1T</strain>
    </source>
</reference>
<dbReference type="Pfam" id="PF22011">
    <property type="entry name" value="DUF6931"/>
    <property type="match status" value="1"/>
</dbReference>
<comment type="caution">
    <text evidence="1">The sequence shown here is derived from an EMBL/GenBank/DDBJ whole genome shotgun (WGS) entry which is preliminary data.</text>
</comment>
<protein>
    <submittedName>
        <fullName evidence="1">Uncharacterized protein</fullName>
    </submittedName>
</protein>
<dbReference type="AlphaFoldDB" id="A0A2S9QJR7"/>
<keyword evidence="2" id="KW-1185">Reference proteome</keyword>
<evidence type="ECO:0000313" key="1">
    <source>
        <dbReference type="EMBL" id="PRH89594.1"/>
    </source>
</evidence>
<sequence length="184" mass="19724">MKYLRFSTARQVIEAFPNLDGEFSGYNLDLEPFAFIDALLAQGGARKAMAFCAFVLPRREAVQWLSLALRRRPQPPSGAEANLLRLVEDWLKKPMETTRRAALDAGMDDPGKGAFAWAALAVGWSGGSLSPNPEHPVPPPAHLTGHAVNVGLTLLVAGLPLAKQVDGMEDLVGDAVALLRRGGS</sequence>